<dbReference type="Proteomes" id="UP000008955">
    <property type="component" value="Chromosome"/>
</dbReference>
<keyword evidence="2" id="KW-1185">Reference proteome</keyword>
<dbReference type="AlphaFoldDB" id="D4LYG2"/>
<dbReference type="EMBL" id="FP929054">
    <property type="protein sequence ID" value="CBL22665.1"/>
    <property type="molecule type" value="Genomic_DNA"/>
</dbReference>
<reference evidence="1 2" key="1">
    <citation type="submission" date="2010-03" db="EMBL/GenBank/DDBJ databases">
        <title>The genome sequence of Ruminococcus obeum A2-162.</title>
        <authorList>
            <consortium name="metaHIT consortium -- http://www.metahit.eu/"/>
            <person name="Pajon A."/>
            <person name="Turner K."/>
            <person name="Parkhill J."/>
            <person name="Duncan S."/>
            <person name="Flint H."/>
        </authorList>
    </citation>
    <scope>NUCLEOTIDE SEQUENCE [LARGE SCALE GENOMIC DNA]</scope>
    <source>
        <strain evidence="1 2">A2-162</strain>
    </source>
</reference>
<dbReference type="HOGENOM" id="CLU_151771_1_0_9"/>
<dbReference type="RefSeq" id="WP_015541499.1">
    <property type="nucleotide sequence ID" value="NC_021022.1"/>
</dbReference>
<accession>D4LYG2</accession>
<evidence type="ECO:0000313" key="2">
    <source>
        <dbReference type="Proteomes" id="UP000008955"/>
    </source>
</evidence>
<dbReference type="SUPFAM" id="SSF159894">
    <property type="entry name" value="YgaC/TfoX-N like"/>
    <property type="match status" value="1"/>
</dbReference>
<proteinExistence type="predicted"/>
<gene>
    <name evidence="1" type="ORF">CK5_12000</name>
</gene>
<evidence type="ECO:0000313" key="1">
    <source>
        <dbReference type="EMBL" id="CBL22665.1"/>
    </source>
</evidence>
<dbReference type="PATRIC" id="fig|657314.3.peg.1010"/>
<sequence>MASSKEYLTFILEQLSDLEGISYRAMMGEYIIYYREKIVGGIYDDRLLVKPVKSAVSLMPNAIYELPYDGAKEMLLVDNVDNKDFLTRLFVAMYDELPAQKRRSHKIGICEEKANEKANETKK</sequence>
<dbReference type="KEGG" id="rob:CK5_12000"/>
<protein>
    <submittedName>
        <fullName evidence="1">Regulator of competence-specific genes</fullName>
    </submittedName>
</protein>
<dbReference type="Gene3D" id="3.30.1460.30">
    <property type="entry name" value="YgaC/TfoX-N like chaperone"/>
    <property type="match status" value="1"/>
</dbReference>
<name>D4LYG2_9FIRM</name>
<organism evidence="1 2">
    <name type="scientific">Blautia obeum A2-162</name>
    <dbReference type="NCBI Taxonomy" id="657314"/>
    <lineage>
        <taxon>Bacteria</taxon>
        <taxon>Bacillati</taxon>
        <taxon>Bacillota</taxon>
        <taxon>Clostridia</taxon>
        <taxon>Lachnospirales</taxon>
        <taxon>Lachnospiraceae</taxon>
        <taxon>Blautia</taxon>
    </lineage>
</organism>
<reference evidence="1 2" key="2">
    <citation type="submission" date="2010-03" db="EMBL/GenBank/DDBJ databases">
        <authorList>
            <person name="Pajon A."/>
        </authorList>
    </citation>
    <scope>NUCLEOTIDE SEQUENCE [LARGE SCALE GENOMIC DNA]</scope>
    <source>
        <strain evidence="1 2">A2-162</strain>
    </source>
</reference>